<dbReference type="Pfam" id="PF00884">
    <property type="entry name" value="Sulfatase"/>
    <property type="match status" value="1"/>
</dbReference>
<keyword evidence="9" id="KW-1185">Reference proteome</keyword>
<evidence type="ECO:0000313" key="8">
    <source>
        <dbReference type="EMBL" id="CAG5103508.1"/>
    </source>
</evidence>
<sequence length="497" mass="57413">MTVERTFMKKSSKDALLPALSCSLVVPTGLSLKEKLLPEYLKEIGYTTHAVGKWHLGYCNDSFLRMIRMKIEDLTLSLGRHYGGAVDYHSHVASGDLRNYLNHFLNGEPYIPEDGFEFASYTWSNRTIKILRENEDQPNFVYLAFNAPHEKVAAPQVLKDEMDALYPNVPSTRRMQLAAVKSIDIAMESVIKEASKLDRETIIIFHSDNGGALQAYGSLELSKGYNKPLPRNLDGIDQHALFENSTVTQIRDKFIYAILHEWDDENLAWKTTYAVRFGDFKFMNYQSELIGITQCPEGWSNYEHTKSLFPNPSKRQTSMRKVWDLSDPGPNKEFGEMIRSSGKYKDLIDEIQSYVAKEMQKGIEFPVTGKLKGGKLLAKILRKIPFEEKMQHYYDTGRIYSFDSVLRNKTGLDGYLGSNWCPNKLDEPLFTKMYFEAVENNQEKHAFMINKHLWNGLGPDPNTPYFGSSHKIKFRYIRSKYFEEDEEDLDSDWWFTD</sequence>
<evidence type="ECO:0000259" key="7">
    <source>
        <dbReference type="Pfam" id="PF00884"/>
    </source>
</evidence>
<evidence type="ECO:0000313" key="9">
    <source>
        <dbReference type="Proteomes" id="UP001158576"/>
    </source>
</evidence>
<dbReference type="InterPro" id="IPR017850">
    <property type="entry name" value="Alkaline_phosphatase_core_sf"/>
</dbReference>
<evidence type="ECO:0000256" key="3">
    <source>
        <dbReference type="ARBA" id="ARBA00022723"/>
    </source>
</evidence>
<keyword evidence="5" id="KW-0106">Calcium</keyword>
<reference evidence="8 9" key="1">
    <citation type="submission" date="2021-04" db="EMBL/GenBank/DDBJ databases">
        <authorList>
            <person name="Bliznina A."/>
        </authorList>
    </citation>
    <scope>NUCLEOTIDE SEQUENCE [LARGE SCALE GENOMIC DNA]</scope>
</reference>
<organism evidence="8 9">
    <name type="scientific">Oikopleura dioica</name>
    <name type="common">Tunicate</name>
    <dbReference type="NCBI Taxonomy" id="34765"/>
    <lineage>
        <taxon>Eukaryota</taxon>
        <taxon>Metazoa</taxon>
        <taxon>Chordata</taxon>
        <taxon>Tunicata</taxon>
        <taxon>Appendicularia</taxon>
        <taxon>Copelata</taxon>
        <taxon>Oikopleuridae</taxon>
        <taxon>Oikopleura</taxon>
    </lineage>
</organism>
<protein>
    <submittedName>
        <fullName evidence="8">Oidioi.mRNA.OKI2018_I69.chr1.g802.t1.cds</fullName>
    </submittedName>
</protein>
<dbReference type="PROSITE" id="PS00149">
    <property type="entry name" value="SULFATASE_2"/>
    <property type="match status" value="1"/>
</dbReference>
<dbReference type="SUPFAM" id="SSF53649">
    <property type="entry name" value="Alkaline phosphatase-like"/>
    <property type="match status" value="1"/>
</dbReference>
<keyword evidence="6" id="KW-0325">Glycoprotein</keyword>
<dbReference type="PANTHER" id="PTHR10342">
    <property type="entry name" value="ARYLSULFATASE"/>
    <property type="match status" value="1"/>
</dbReference>
<dbReference type="Gene3D" id="3.40.720.10">
    <property type="entry name" value="Alkaline Phosphatase, subunit A"/>
    <property type="match status" value="1"/>
</dbReference>
<dbReference type="InterPro" id="IPR047115">
    <property type="entry name" value="ARSB"/>
</dbReference>
<evidence type="ECO:0000256" key="4">
    <source>
        <dbReference type="ARBA" id="ARBA00022801"/>
    </source>
</evidence>
<comment type="similarity">
    <text evidence="2">Belongs to the sulfatase family.</text>
</comment>
<dbReference type="Proteomes" id="UP001158576">
    <property type="component" value="Chromosome 1"/>
</dbReference>
<gene>
    <name evidence="8" type="ORF">OKIOD_LOCUS9567</name>
</gene>
<evidence type="ECO:0000256" key="5">
    <source>
        <dbReference type="ARBA" id="ARBA00022837"/>
    </source>
</evidence>
<feature type="domain" description="Sulfatase N-terminal" evidence="7">
    <location>
        <begin position="28"/>
        <end position="219"/>
    </location>
</feature>
<keyword evidence="3" id="KW-0479">Metal-binding</keyword>
<evidence type="ECO:0000256" key="1">
    <source>
        <dbReference type="ARBA" id="ARBA00001913"/>
    </source>
</evidence>
<evidence type="ECO:0000256" key="6">
    <source>
        <dbReference type="ARBA" id="ARBA00023180"/>
    </source>
</evidence>
<name>A0ABN7SSB7_OIKDI</name>
<comment type="cofactor">
    <cofactor evidence="1">
        <name>Ca(2+)</name>
        <dbReference type="ChEBI" id="CHEBI:29108"/>
    </cofactor>
</comment>
<accession>A0ABN7SSB7</accession>
<keyword evidence="4" id="KW-0378">Hydrolase</keyword>
<dbReference type="InterPro" id="IPR000917">
    <property type="entry name" value="Sulfatase_N"/>
</dbReference>
<evidence type="ECO:0000256" key="2">
    <source>
        <dbReference type="ARBA" id="ARBA00008779"/>
    </source>
</evidence>
<dbReference type="EMBL" id="OU015566">
    <property type="protein sequence ID" value="CAG5103508.1"/>
    <property type="molecule type" value="Genomic_DNA"/>
</dbReference>
<dbReference type="PANTHER" id="PTHR10342:SF274">
    <property type="entry name" value="ARYLSULFATASE B"/>
    <property type="match status" value="1"/>
</dbReference>
<proteinExistence type="inferred from homology"/>
<dbReference type="InterPro" id="IPR024607">
    <property type="entry name" value="Sulfatase_CS"/>
</dbReference>